<evidence type="ECO:0000256" key="7">
    <source>
        <dbReference type="SAM" id="MobiDB-lite"/>
    </source>
</evidence>
<dbReference type="Proteomes" id="UP000094444">
    <property type="component" value="Unassembled WGS sequence"/>
</dbReference>
<evidence type="ECO:0000256" key="3">
    <source>
        <dbReference type="ARBA" id="ARBA00023002"/>
    </source>
</evidence>
<evidence type="ECO:0000256" key="5">
    <source>
        <dbReference type="ARBA" id="ARBA00023033"/>
    </source>
</evidence>
<evidence type="ECO:0000256" key="1">
    <source>
        <dbReference type="ARBA" id="ARBA00010617"/>
    </source>
</evidence>
<sequence>MAYTTFIPPIILAAIVYKLRNVGRRPTNYPPGPPTIPIIGNLHQMPSKNPHHQFKKWAEEYGPVYSLILGTDIMIVLSSDKAVKDLLDKRSNIYSSRPELYLGNLVSGSLRVLLMQYGETWRMIRKIMHSVLHINASKGYVPYQDLESKQMLSGILDEPHFFSDHIRRFTNSLTTQMVFGFRTIDIHDQNLKTLYECVEQWSEVMRSGTAAFLDLFPILRRLPEFMLPLQRHAKQLHKKEKALYVGHWMETKEKIHKGTAMPCFSVGVAEGQKSYGFSDDLAGYIVGSLHEAGSDTTASTLSGFVQAMVLYPEAQKKAQLELDKICGNKRLPNVDDWDSLPYVRACVKEALRWMPTAILGMPHAVIQDDEYMGYTIPKGASVMYNVWGINMDESRFKNPRAFDPSRYEGDNQTSAEAAKNSDPSQRDHFVFGAGRRVCQGMHIADRSLFLGISRLLWAFNFEKATDAHGQEIVPDQDDLTEGFLVQPSPFPAKITPRSEVHAQAIRKEWDGCQTLLDESKQWKEVPQGMVFKTPVPSELKD</sequence>
<evidence type="ECO:0000313" key="9">
    <source>
        <dbReference type="Proteomes" id="UP000094444"/>
    </source>
</evidence>
<dbReference type="SUPFAM" id="SSF48264">
    <property type="entry name" value="Cytochrome P450"/>
    <property type="match status" value="1"/>
</dbReference>
<name>A0A2P5I5S5_DIAHE</name>
<keyword evidence="2 6" id="KW-0479">Metal-binding</keyword>
<feature type="binding site" description="axial binding residue" evidence="6">
    <location>
        <position position="438"/>
    </location>
    <ligand>
        <name>heme</name>
        <dbReference type="ChEBI" id="CHEBI:30413"/>
    </ligand>
    <ligandPart>
        <name>Fe</name>
        <dbReference type="ChEBI" id="CHEBI:18248"/>
    </ligandPart>
</feature>
<keyword evidence="6" id="KW-0349">Heme</keyword>
<dbReference type="STRING" id="158607.A0A2P5I5S5"/>
<keyword evidence="4 6" id="KW-0408">Iron</keyword>
<dbReference type="InterPro" id="IPR002401">
    <property type="entry name" value="Cyt_P450_E_grp-I"/>
</dbReference>
<dbReference type="InterPro" id="IPR050364">
    <property type="entry name" value="Cytochrome_P450_fung"/>
</dbReference>
<comment type="caution">
    <text evidence="8">The sequence shown here is derived from an EMBL/GenBank/DDBJ whole genome shotgun (WGS) entry which is preliminary data.</text>
</comment>
<keyword evidence="5" id="KW-0503">Monooxygenase</keyword>
<evidence type="ECO:0000256" key="6">
    <source>
        <dbReference type="PIRSR" id="PIRSR602401-1"/>
    </source>
</evidence>
<dbReference type="PRINTS" id="PR00463">
    <property type="entry name" value="EP450I"/>
</dbReference>
<keyword evidence="3" id="KW-0560">Oxidoreductase</keyword>
<dbReference type="EMBL" id="MAVT02000236">
    <property type="protein sequence ID" value="POS77841.1"/>
    <property type="molecule type" value="Genomic_DNA"/>
</dbReference>
<organism evidence="8 9">
    <name type="scientific">Diaporthe helianthi</name>
    <dbReference type="NCBI Taxonomy" id="158607"/>
    <lineage>
        <taxon>Eukaryota</taxon>
        <taxon>Fungi</taxon>
        <taxon>Dikarya</taxon>
        <taxon>Ascomycota</taxon>
        <taxon>Pezizomycotina</taxon>
        <taxon>Sordariomycetes</taxon>
        <taxon>Sordariomycetidae</taxon>
        <taxon>Diaporthales</taxon>
        <taxon>Diaporthaceae</taxon>
        <taxon>Diaporthe</taxon>
    </lineage>
</organism>
<gene>
    <name evidence="8" type="ORF">DHEL01_v203760</name>
</gene>
<dbReference type="GO" id="GO:0005506">
    <property type="term" value="F:iron ion binding"/>
    <property type="evidence" value="ECO:0007669"/>
    <property type="project" value="InterPro"/>
</dbReference>
<evidence type="ECO:0000313" key="8">
    <source>
        <dbReference type="EMBL" id="POS77841.1"/>
    </source>
</evidence>
<protein>
    <submittedName>
        <fullName evidence="8">Cytochrome P450</fullName>
    </submittedName>
</protein>
<dbReference type="CDD" id="cd11065">
    <property type="entry name" value="CYP64-like"/>
    <property type="match status" value="1"/>
</dbReference>
<dbReference type="InParanoid" id="A0A2P5I5S5"/>
<dbReference type="Gene3D" id="1.10.630.10">
    <property type="entry name" value="Cytochrome P450"/>
    <property type="match status" value="1"/>
</dbReference>
<proteinExistence type="inferred from homology"/>
<dbReference type="InterPro" id="IPR036396">
    <property type="entry name" value="Cyt_P450_sf"/>
</dbReference>
<dbReference type="InterPro" id="IPR001128">
    <property type="entry name" value="Cyt_P450"/>
</dbReference>
<evidence type="ECO:0000256" key="4">
    <source>
        <dbReference type="ARBA" id="ARBA00023004"/>
    </source>
</evidence>
<dbReference type="GO" id="GO:0016705">
    <property type="term" value="F:oxidoreductase activity, acting on paired donors, with incorporation or reduction of molecular oxygen"/>
    <property type="evidence" value="ECO:0007669"/>
    <property type="project" value="InterPro"/>
</dbReference>
<comment type="similarity">
    <text evidence="1">Belongs to the cytochrome P450 family.</text>
</comment>
<dbReference type="Pfam" id="PF00067">
    <property type="entry name" value="p450"/>
    <property type="match status" value="1"/>
</dbReference>
<dbReference type="PRINTS" id="PR00385">
    <property type="entry name" value="P450"/>
</dbReference>
<accession>A0A2P5I5S5</accession>
<dbReference type="GO" id="GO:0020037">
    <property type="term" value="F:heme binding"/>
    <property type="evidence" value="ECO:0007669"/>
    <property type="project" value="InterPro"/>
</dbReference>
<feature type="region of interest" description="Disordered" evidence="7">
    <location>
        <begin position="400"/>
        <end position="426"/>
    </location>
</feature>
<evidence type="ECO:0000256" key="2">
    <source>
        <dbReference type="ARBA" id="ARBA00022723"/>
    </source>
</evidence>
<dbReference type="PANTHER" id="PTHR46300:SF2">
    <property type="entry name" value="CYTOCHROME P450 MONOOXYGENASE ALNH-RELATED"/>
    <property type="match status" value="1"/>
</dbReference>
<reference evidence="8" key="1">
    <citation type="submission" date="2017-09" db="EMBL/GenBank/DDBJ databases">
        <title>Polyketide synthases of a Diaporthe helianthi virulent isolate.</title>
        <authorList>
            <person name="Baroncelli R."/>
        </authorList>
    </citation>
    <scope>NUCLEOTIDE SEQUENCE [LARGE SCALE GENOMIC DNA]</scope>
    <source>
        <strain evidence="8">7/96</strain>
    </source>
</reference>
<comment type="cofactor">
    <cofactor evidence="6">
        <name>heme</name>
        <dbReference type="ChEBI" id="CHEBI:30413"/>
    </cofactor>
</comment>
<dbReference type="GO" id="GO:0004497">
    <property type="term" value="F:monooxygenase activity"/>
    <property type="evidence" value="ECO:0007669"/>
    <property type="project" value="UniProtKB-KW"/>
</dbReference>
<keyword evidence="9" id="KW-1185">Reference proteome</keyword>
<dbReference type="PANTHER" id="PTHR46300">
    <property type="entry name" value="P450, PUTATIVE (EUROFUNG)-RELATED-RELATED"/>
    <property type="match status" value="1"/>
</dbReference>
<dbReference type="AlphaFoldDB" id="A0A2P5I5S5"/>
<dbReference type="OrthoDB" id="1055148at2759"/>